<feature type="compositionally biased region" description="Basic and acidic residues" evidence="1">
    <location>
        <begin position="27"/>
        <end position="65"/>
    </location>
</feature>
<feature type="compositionally biased region" description="Basic residues" evidence="1">
    <location>
        <begin position="15"/>
        <end position="26"/>
    </location>
</feature>
<gene>
    <name evidence="2" type="ORF">BOLC4T24456H</name>
</gene>
<accession>A0A3P6CEK8</accession>
<organism evidence="2">
    <name type="scientific">Brassica oleracea</name>
    <name type="common">Wild cabbage</name>
    <dbReference type="NCBI Taxonomy" id="3712"/>
    <lineage>
        <taxon>Eukaryota</taxon>
        <taxon>Viridiplantae</taxon>
        <taxon>Streptophyta</taxon>
        <taxon>Embryophyta</taxon>
        <taxon>Tracheophyta</taxon>
        <taxon>Spermatophyta</taxon>
        <taxon>Magnoliopsida</taxon>
        <taxon>eudicotyledons</taxon>
        <taxon>Gunneridae</taxon>
        <taxon>Pentapetalae</taxon>
        <taxon>rosids</taxon>
        <taxon>malvids</taxon>
        <taxon>Brassicales</taxon>
        <taxon>Brassicaceae</taxon>
        <taxon>Brassiceae</taxon>
        <taxon>Brassica</taxon>
    </lineage>
</organism>
<feature type="region of interest" description="Disordered" evidence="1">
    <location>
        <begin position="1"/>
        <end position="80"/>
    </location>
</feature>
<name>A0A3P6CEK8_BRAOL</name>
<evidence type="ECO:0000256" key="1">
    <source>
        <dbReference type="SAM" id="MobiDB-lite"/>
    </source>
</evidence>
<protein>
    <submittedName>
        <fullName evidence="2">Uncharacterized protein</fullName>
    </submittedName>
</protein>
<evidence type="ECO:0000313" key="2">
    <source>
        <dbReference type="EMBL" id="VDD09005.1"/>
    </source>
</evidence>
<dbReference type="EMBL" id="LR031873">
    <property type="protein sequence ID" value="VDD09005.1"/>
    <property type="molecule type" value="Genomic_DNA"/>
</dbReference>
<reference evidence="2" key="1">
    <citation type="submission" date="2018-11" db="EMBL/GenBank/DDBJ databases">
        <authorList>
            <consortium name="Genoscope - CEA"/>
            <person name="William W."/>
        </authorList>
    </citation>
    <scope>NUCLEOTIDE SEQUENCE</scope>
</reference>
<sequence length="80" mass="9359">MLAKPNAVGHPKSQTGRRRNFRQRAKNQRDWAKRDHNNHKTKDRERRFGEHGKKEEKAHGRDKLAKLTGFAGLEPTRGYV</sequence>
<proteinExistence type="predicted"/>
<dbReference type="AlphaFoldDB" id="A0A3P6CEK8"/>